<evidence type="ECO:0000313" key="6">
    <source>
        <dbReference type="Proteomes" id="UP001499852"/>
    </source>
</evidence>
<dbReference type="SUPFAM" id="SSF54637">
    <property type="entry name" value="Thioesterase/thiol ester dehydrase-isomerase"/>
    <property type="match status" value="1"/>
</dbReference>
<dbReference type="PANTHER" id="PTHR43639:SF1">
    <property type="entry name" value="SHORT-CHAIN DEHYDROGENASE_REDUCTASE FAMILY PROTEIN"/>
    <property type="match status" value="1"/>
</dbReference>
<dbReference type="Gene3D" id="3.10.129.10">
    <property type="entry name" value="Hotdog Thioesterase"/>
    <property type="match status" value="1"/>
</dbReference>
<comment type="caution">
    <text evidence="5">The sequence shown here is derived from an EMBL/GenBank/DDBJ whole genome shotgun (WGS) entry which is preliminary data.</text>
</comment>
<dbReference type="Pfam" id="PF13561">
    <property type="entry name" value="adh_short_C2"/>
    <property type="match status" value="1"/>
</dbReference>
<dbReference type="SUPFAM" id="SSF51735">
    <property type="entry name" value="NAD(P)-binding Rossmann-fold domains"/>
    <property type="match status" value="1"/>
</dbReference>
<dbReference type="CDD" id="cd03449">
    <property type="entry name" value="R_hydratase"/>
    <property type="match status" value="1"/>
</dbReference>
<evidence type="ECO:0000256" key="1">
    <source>
        <dbReference type="ARBA" id="ARBA00005005"/>
    </source>
</evidence>
<evidence type="ECO:0000313" key="5">
    <source>
        <dbReference type="EMBL" id="GAA5138012.1"/>
    </source>
</evidence>
<dbReference type="InterPro" id="IPR002347">
    <property type="entry name" value="SDR_fam"/>
</dbReference>
<proteinExistence type="inferred from homology"/>
<evidence type="ECO:0000256" key="3">
    <source>
        <dbReference type="ARBA" id="ARBA00023002"/>
    </source>
</evidence>
<dbReference type="Pfam" id="PF01575">
    <property type="entry name" value="MaoC_dehydratas"/>
    <property type="match status" value="1"/>
</dbReference>
<dbReference type="EMBL" id="BAABIA010000003">
    <property type="protein sequence ID" value="GAA5138012.1"/>
    <property type="molecule type" value="Genomic_DNA"/>
</dbReference>
<dbReference type="RefSeq" id="WP_345735849.1">
    <property type="nucleotide sequence ID" value="NZ_BAABIA010000003.1"/>
</dbReference>
<comment type="pathway">
    <text evidence="1">Lipid metabolism; fatty acid beta-oxidation.</text>
</comment>
<comment type="similarity">
    <text evidence="2">Belongs to the short-chain dehydrogenases/reductases (SDR) family.</text>
</comment>
<gene>
    <name evidence="5" type="ORF">GCM10023213_15970</name>
</gene>
<evidence type="ECO:0000259" key="4">
    <source>
        <dbReference type="Pfam" id="PF01575"/>
    </source>
</evidence>
<dbReference type="InterPro" id="IPR002539">
    <property type="entry name" value="MaoC-like_dom"/>
</dbReference>
<evidence type="ECO:0000256" key="2">
    <source>
        <dbReference type="ARBA" id="ARBA00006484"/>
    </source>
</evidence>
<keyword evidence="6" id="KW-1185">Reference proteome</keyword>
<feature type="domain" description="MaoC-like" evidence="4">
    <location>
        <begin position="6"/>
        <end position="105"/>
    </location>
</feature>
<reference evidence="6" key="1">
    <citation type="journal article" date="2019" name="Int. J. Syst. Evol. Microbiol.">
        <title>The Global Catalogue of Microorganisms (GCM) 10K type strain sequencing project: providing services to taxonomists for standard genome sequencing and annotation.</title>
        <authorList>
            <consortium name="The Broad Institute Genomics Platform"/>
            <consortium name="The Broad Institute Genome Sequencing Center for Infectious Disease"/>
            <person name="Wu L."/>
            <person name="Ma J."/>
        </authorList>
    </citation>
    <scope>NUCLEOTIDE SEQUENCE [LARGE SCALE GENOMIC DNA]</scope>
    <source>
        <strain evidence="6">JCM 18053</strain>
    </source>
</reference>
<dbReference type="InterPro" id="IPR036291">
    <property type="entry name" value="NAD(P)-bd_dom_sf"/>
</dbReference>
<accession>A0ABP9NZY5</accession>
<name>A0ABP9NZY5_9BACT</name>
<sequence>MTDRFKQGMVFTDEVTLSAELVGRFADFSGDHNPVHLEPAAARGFGYARPFAHGAILTAIVSRIIGMKVPGPGAVWMSQNMEWLKPLFVGETVRVEAEITEVSTGASVLHLALRAFNQQGEAVMNGQAKVKMAAQLAVAETSDQEKETRVALVTGGSRGIGAAAAQALAAAGYHVALSYHSNQSAANEVASRIREHEVRCQTYPADLSNEDAASELVRKVTRDFGRLDVVMHAASQPLKSLSVMELSPADYRDYWRVHVEAALALVKAAVPGMGERRFGRLIFLGTSALFGAPPAKMAAYVSAKQALWGAVRCLAQELGPQQITANMISPGMTITELTDNIPARMKEAEARKVPLRRLAVPEDIASVVAFLASDASAYLNGQNIPLTGGPT</sequence>
<protein>
    <recommendedName>
        <fullName evidence="4">MaoC-like domain-containing protein</fullName>
    </recommendedName>
</protein>
<keyword evidence="3" id="KW-0560">Oxidoreductase</keyword>
<dbReference type="Proteomes" id="UP001499852">
    <property type="component" value="Unassembled WGS sequence"/>
</dbReference>
<dbReference type="PRINTS" id="PR00081">
    <property type="entry name" value="GDHRDH"/>
</dbReference>
<dbReference type="PANTHER" id="PTHR43639">
    <property type="entry name" value="OXIDOREDUCTASE, SHORT-CHAIN DEHYDROGENASE/REDUCTASE FAMILY (AFU_ORTHOLOGUE AFUA_5G02870)"/>
    <property type="match status" value="1"/>
</dbReference>
<dbReference type="Gene3D" id="3.40.50.720">
    <property type="entry name" value="NAD(P)-binding Rossmann-like Domain"/>
    <property type="match status" value="1"/>
</dbReference>
<dbReference type="InterPro" id="IPR029069">
    <property type="entry name" value="HotDog_dom_sf"/>
</dbReference>
<organism evidence="5 6">
    <name type="scientific">Prosthecobacter algae</name>
    <dbReference type="NCBI Taxonomy" id="1144682"/>
    <lineage>
        <taxon>Bacteria</taxon>
        <taxon>Pseudomonadati</taxon>
        <taxon>Verrucomicrobiota</taxon>
        <taxon>Verrucomicrobiia</taxon>
        <taxon>Verrucomicrobiales</taxon>
        <taxon>Verrucomicrobiaceae</taxon>
        <taxon>Prosthecobacter</taxon>
    </lineage>
</organism>